<dbReference type="InterPro" id="IPR001638">
    <property type="entry name" value="Solute-binding_3/MltF_N"/>
</dbReference>
<name>A0A833JF88_9BACT</name>
<feature type="domain" description="Solute-binding protein family 3/N-terminal" evidence="1">
    <location>
        <begin position="24"/>
        <end position="250"/>
    </location>
</feature>
<dbReference type="EMBL" id="WFLN01000004">
    <property type="protein sequence ID" value="KAB8033614.1"/>
    <property type="molecule type" value="Genomic_DNA"/>
</dbReference>
<dbReference type="Pfam" id="PF00497">
    <property type="entry name" value="SBP_bac_3"/>
    <property type="match status" value="1"/>
</dbReference>
<proteinExistence type="predicted"/>
<dbReference type="Proteomes" id="UP000442694">
    <property type="component" value="Unassembled WGS sequence"/>
</dbReference>
<dbReference type="AlphaFoldDB" id="A0A833JF88"/>
<accession>A0A833JF88</accession>
<sequence>MRIIIIFLVCNLSFLIKNIASAVTVKWFTENFYPFNYFENGKLDGFSVEIVNEMLRLMNSKDSIEVIPFPRLINIIDKQPNTAGFSVYQTDENKDNYQWVGPLAKGTVGFFKRSDSKVSIKSLDDAKKKVIIGVQLGSSHEKFLNKNGFKNLYRVAQSQNVIGNSLIHMLISGRFDLWMATDVSVYARAEKQNIPSEKIIMAYKIRTNQLYIAFSKQTDPKIVKKYRKYFFKVKNSPFYQDLFLRYSKYHIKKP</sequence>
<comment type="caution">
    <text evidence="2">The sequence shown here is derived from an EMBL/GenBank/DDBJ whole genome shotgun (WGS) entry which is preliminary data.</text>
</comment>
<dbReference type="SUPFAM" id="SSF53850">
    <property type="entry name" value="Periplasmic binding protein-like II"/>
    <property type="match status" value="1"/>
</dbReference>
<dbReference type="PANTHER" id="PTHR38834">
    <property type="entry name" value="PERIPLASMIC SUBSTRATE BINDING PROTEIN FAMILY 3"/>
    <property type="match status" value="1"/>
</dbReference>
<reference evidence="2 3" key="1">
    <citation type="submission" date="2019-10" db="EMBL/GenBank/DDBJ databases">
        <title>New genus of Silvanigrellaceae.</title>
        <authorList>
            <person name="Pitt A."/>
            <person name="Hahn M.W."/>
        </authorList>
    </citation>
    <scope>NUCLEOTIDE SEQUENCE [LARGE SCALE GENOMIC DNA]</scope>
    <source>
        <strain evidence="2 3">33A1-SZDP</strain>
    </source>
</reference>
<evidence type="ECO:0000313" key="2">
    <source>
        <dbReference type="EMBL" id="KAB8033614.1"/>
    </source>
</evidence>
<protein>
    <submittedName>
        <fullName evidence="2">Transporter substrate-binding domain-containing protein</fullName>
    </submittedName>
</protein>
<keyword evidence="3" id="KW-1185">Reference proteome</keyword>
<dbReference type="RefSeq" id="WP_152211700.1">
    <property type="nucleotide sequence ID" value="NZ_WFLN01000004.1"/>
</dbReference>
<dbReference type="SMART" id="SM00062">
    <property type="entry name" value="PBPb"/>
    <property type="match status" value="1"/>
</dbReference>
<dbReference type="PANTHER" id="PTHR38834:SF3">
    <property type="entry name" value="SOLUTE-BINDING PROTEIN FAMILY 3_N-TERMINAL DOMAIN-CONTAINING PROTEIN"/>
    <property type="match status" value="1"/>
</dbReference>
<evidence type="ECO:0000259" key="1">
    <source>
        <dbReference type="SMART" id="SM00062"/>
    </source>
</evidence>
<gene>
    <name evidence="2" type="ORF">GCL57_02585</name>
</gene>
<evidence type="ECO:0000313" key="3">
    <source>
        <dbReference type="Proteomes" id="UP000442694"/>
    </source>
</evidence>
<organism evidence="2 3">
    <name type="scientific">Fluviispira multicolorata</name>
    <dbReference type="NCBI Taxonomy" id="2654512"/>
    <lineage>
        <taxon>Bacteria</taxon>
        <taxon>Pseudomonadati</taxon>
        <taxon>Bdellovibrionota</taxon>
        <taxon>Oligoflexia</taxon>
        <taxon>Silvanigrellales</taxon>
        <taxon>Silvanigrellaceae</taxon>
        <taxon>Fluviispira</taxon>
    </lineage>
</organism>
<dbReference type="Gene3D" id="3.40.190.10">
    <property type="entry name" value="Periplasmic binding protein-like II"/>
    <property type="match status" value="2"/>
</dbReference>